<sequence>MTGHFCMPRFRGSRWTRKSNRLSPMSLLDRIREAVFRLMMLSALTKANSSSTIERKSPANEAQRSGNYDISSHDEPHHSEAVADCIEFIKKSATNSIDGSRSSTPSCYSIDDSTDQVIRPLP</sequence>
<protein>
    <recommendedName>
        <fullName evidence="4">Josephin-like protein</fullName>
    </recommendedName>
</protein>
<accession>A0ABD3A225</accession>
<evidence type="ECO:0008006" key="4">
    <source>
        <dbReference type="Google" id="ProtNLM"/>
    </source>
</evidence>
<evidence type="ECO:0000313" key="2">
    <source>
        <dbReference type="EMBL" id="KAL3525278.1"/>
    </source>
</evidence>
<gene>
    <name evidence="2" type="ORF">ACH5RR_013650</name>
</gene>
<feature type="region of interest" description="Disordered" evidence="1">
    <location>
        <begin position="95"/>
        <end position="122"/>
    </location>
</feature>
<dbReference type="Proteomes" id="UP001630127">
    <property type="component" value="Unassembled WGS sequence"/>
</dbReference>
<dbReference type="PANTHER" id="PTHR35111">
    <property type="entry name" value="F10A5.9-RELATED"/>
    <property type="match status" value="1"/>
</dbReference>
<keyword evidence="3" id="KW-1185">Reference proteome</keyword>
<name>A0ABD3A225_9GENT</name>
<feature type="compositionally biased region" description="Polar residues" evidence="1">
    <location>
        <begin position="60"/>
        <end position="70"/>
    </location>
</feature>
<comment type="caution">
    <text evidence="2">The sequence shown here is derived from an EMBL/GenBank/DDBJ whole genome shotgun (WGS) entry which is preliminary data.</text>
</comment>
<evidence type="ECO:0000313" key="3">
    <source>
        <dbReference type="Proteomes" id="UP001630127"/>
    </source>
</evidence>
<organism evidence="2 3">
    <name type="scientific">Cinchona calisaya</name>
    <dbReference type="NCBI Taxonomy" id="153742"/>
    <lineage>
        <taxon>Eukaryota</taxon>
        <taxon>Viridiplantae</taxon>
        <taxon>Streptophyta</taxon>
        <taxon>Embryophyta</taxon>
        <taxon>Tracheophyta</taxon>
        <taxon>Spermatophyta</taxon>
        <taxon>Magnoliopsida</taxon>
        <taxon>eudicotyledons</taxon>
        <taxon>Gunneridae</taxon>
        <taxon>Pentapetalae</taxon>
        <taxon>asterids</taxon>
        <taxon>lamiids</taxon>
        <taxon>Gentianales</taxon>
        <taxon>Rubiaceae</taxon>
        <taxon>Cinchonoideae</taxon>
        <taxon>Cinchoneae</taxon>
        <taxon>Cinchona</taxon>
    </lineage>
</organism>
<evidence type="ECO:0000256" key="1">
    <source>
        <dbReference type="SAM" id="MobiDB-lite"/>
    </source>
</evidence>
<dbReference type="AlphaFoldDB" id="A0ABD3A225"/>
<dbReference type="PANTHER" id="PTHR35111:SF1">
    <property type="entry name" value="OS04G0115900 PROTEIN"/>
    <property type="match status" value="1"/>
</dbReference>
<reference evidence="2 3" key="1">
    <citation type="submission" date="2024-11" db="EMBL/GenBank/DDBJ databases">
        <title>A near-complete genome assembly of Cinchona calisaya.</title>
        <authorList>
            <person name="Lian D.C."/>
            <person name="Zhao X.W."/>
            <person name="Wei L."/>
        </authorList>
    </citation>
    <scope>NUCLEOTIDE SEQUENCE [LARGE SCALE GENOMIC DNA]</scope>
    <source>
        <tissue evidence="2">Nenye</tissue>
    </source>
</reference>
<dbReference type="EMBL" id="JBJUIK010000006">
    <property type="protein sequence ID" value="KAL3525278.1"/>
    <property type="molecule type" value="Genomic_DNA"/>
</dbReference>
<proteinExistence type="predicted"/>
<feature type="compositionally biased region" description="Polar residues" evidence="1">
    <location>
        <begin position="95"/>
        <end position="107"/>
    </location>
</feature>
<feature type="region of interest" description="Disordered" evidence="1">
    <location>
        <begin position="47"/>
        <end position="76"/>
    </location>
</feature>